<dbReference type="EMBL" id="FMCT01000008">
    <property type="protein sequence ID" value="SCF32595.1"/>
    <property type="molecule type" value="Genomic_DNA"/>
</dbReference>
<name>A0A1C4ZI95_9ACTN</name>
<dbReference type="Gene3D" id="3.40.50.300">
    <property type="entry name" value="P-loop containing nucleotide triphosphate hydrolases"/>
    <property type="match status" value="1"/>
</dbReference>
<protein>
    <recommendedName>
        <fullName evidence="2">NACHT N-terminal Helical domain-containing protein</fullName>
    </recommendedName>
</protein>
<feature type="domain" description="NACHT N-terminal Helical" evidence="2">
    <location>
        <begin position="8"/>
        <end position="234"/>
    </location>
</feature>
<dbReference type="SUPFAM" id="SSF52540">
    <property type="entry name" value="P-loop containing nucleoside triphosphate hydrolases"/>
    <property type="match status" value="1"/>
</dbReference>
<proteinExistence type="predicted"/>
<gene>
    <name evidence="3" type="ORF">GA0070563_108205</name>
</gene>
<dbReference type="InterPro" id="IPR054567">
    <property type="entry name" value="NNH7"/>
</dbReference>
<keyword evidence="4" id="KW-1185">Reference proteome</keyword>
<reference evidence="4" key="1">
    <citation type="submission" date="2016-06" db="EMBL/GenBank/DDBJ databases">
        <authorList>
            <person name="Varghese N."/>
            <person name="Submissions Spin"/>
        </authorList>
    </citation>
    <scope>NUCLEOTIDE SEQUENCE [LARGE SCALE GENOMIC DNA]</scope>
    <source>
        <strain evidence="4">DSM 43168</strain>
    </source>
</reference>
<accession>A0A1C4ZI95</accession>
<dbReference type="AlphaFoldDB" id="A0A1C4ZI95"/>
<feature type="region of interest" description="Disordered" evidence="1">
    <location>
        <begin position="1077"/>
        <end position="1135"/>
    </location>
</feature>
<evidence type="ECO:0000313" key="3">
    <source>
        <dbReference type="EMBL" id="SCF32595.1"/>
    </source>
</evidence>
<feature type="compositionally biased region" description="Basic and acidic residues" evidence="1">
    <location>
        <begin position="1077"/>
        <end position="1088"/>
    </location>
</feature>
<dbReference type="Proteomes" id="UP000183585">
    <property type="component" value="Unassembled WGS sequence"/>
</dbReference>
<evidence type="ECO:0000256" key="1">
    <source>
        <dbReference type="SAM" id="MobiDB-lite"/>
    </source>
</evidence>
<feature type="compositionally biased region" description="Polar residues" evidence="1">
    <location>
        <begin position="1126"/>
        <end position="1135"/>
    </location>
</feature>
<sequence>MSRARTPLLTYRGALRLLGRYDSPAIEKLDQAAGGAILGAGVLAGAAALTGNPVPSLALALWTWVDQKNETTKLLRGLVAKLPIRIRSSSGYSRTQLIAAAHTTIVVDAFFTALRDHTGPSKYASLELTEDDKKRLATGGIVDADSVTRFLYSSEIPAPSAGTGFEENTPLVESWLFNLAERSLKFFSGLSAWQDKKPGLAGRLTAVAIERYREAYTNLSRDVPEFLIWSTFGEHAATRKLIREESGEVSNLLQSIAHEALLRFEKVLEAGRSPSEPRKRSTSRSIVLAANSGLLRERILPPGTAEGVTGITFPSVEEIYVEPRYKYCRLDDDSQIADEGWWEKREAYADISMFLAAHVTAPAATCLPLLVLGHPGAGKSLLTKVMAARLPESGYTAVRVPLRRIRADRPLFEQVQEALDLVTHRRVQWAELAEESRDTVRVVLLDGLDELLQASPGAHRSFFKEVSEFQRIEESQELPVVMVVTSRTIVADQVELPADMPVVKLEQFERPQILQWLRAWNGVNANGIASGSMNALDVTIALNQRELSSQPLLLLMLAVYAADPRSEPLMTHLSTAALYRQLLTSFATREVLKSQPTLGGKPLEEAVREHLWSLTIAAFAMFNRGRQYVPDYQLGSDFVALDDTYIESEIREADLGRRVAAQFFFIHSAEARIAGQADVVRSYEFLHATFGEYLIAQQIVTMFAGLEQQGRRRAILDIDELPFALLSCQALVGRMSILQLVGQLANEQSDDDSRRTIDAIDELIRTYRRRRNFDSYSRYRPTPSDRVLALAFYSLNLVSIRIAMSIGMRFRPEEVWSTAPDAWEEWQATVKLWSSVLDAGSWNAATSALERRRDSIRFMQRGRLLSGRNFEHIIYARLLGDHNLEEQLRLGVALTRKSYYYVSDDDWETAISSSVYSYLLSRGSPVAPLLVAPPERTSYASIRRIGILIERALKLADRPAHRKFLGILVDFLFSLPDIKPDPFALASLLLQHPEMARTHPRILEPEIYRNANWSVWLLFAANRSSDPGIAKLRATVLASVRGAPTGDVISIRDAETILQQILRSVQIPANLIDKRATSTRHETQDLESVHFNGPDSRWHPSLQMDLSRRPSTPPSNTSSIHGQHGLESSDSCDAS</sequence>
<evidence type="ECO:0000313" key="4">
    <source>
        <dbReference type="Proteomes" id="UP000183585"/>
    </source>
</evidence>
<dbReference type="InterPro" id="IPR027417">
    <property type="entry name" value="P-loop_NTPase"/>
</dbReference>
<dbReference type="RefSeq" id="WP_396855493.1">
    <property type="nucleotide sequence ID" value="NZ_FMCT01000008.1"/>
</dbReference>
<organism evidence="3 4">
    <name type="scientific">Micromonospora carbonacea</name>
    <dbReference type="NCBI Taxonomy" id="47853"/>
    <lineage>
        <taxon>Bacteria</taxon>
        <taxon>Bacillati</taxon>
        <taxon>Actinomycetota</taxon>
        <taxon>Actinomycetes</taxon>
        <taxon>Micromonosporales</taxon>
        <taxon>Micromonosporaceae</taxon>
        <taxon>Micromonospora</taxon>
    </lineage>
</organism>
<dbReference type="Pfam" id="PF22738">
    <property type="entry name" value="NNH7"/>
    <property type="match status" value="1"/>
</dbReference>
<evidence type="ECO:0000259" key="2">
    <source>
        <dbReference type="Pfam" id="PF22738"/>
    </source>
</evidence>